<feature type="domain" description="7(1) septoil knot" evidence="2">
    <location>
        <begin position="34"/>
        <end position="106"/>
    </location>
</feature>
<evidence type="ECO:0000259" key="2">
    <source>
        <dbReference type="Pfam" id="PF19647"/>
    </source>
</evidence>
<organism evidence="3 4">
    <name type="scientific">Leptospira tipperaryensis</name>
    <dbReference type="NCBI Taxonomy" id="2564040"/>
    <lineage>
        <taxon>Bacteria</taxon>
        <taxon>Pseudomonadati</taxon>
        <taxon>Spirochaetota</taxon>
        <taxon>Spirochaetia</taxon>
        <taxon>Leptospirales</taxon>
        <taxon>Leptospiraceae</taxon>
        <taxon>Leptospira</taxon>
    </lineage>
</organism>
<dbReference type="EMBL" id="CP015217">
    <property type="protein sequence ID" value="AOP32907.1"/>
    <property type="molecule type" value="Genomic_DNA"/>
</dbReference>
<evidence type="ECO:0000313" key="3">
    <source>
        <dbReference type="EMBL" id="AOP32907.1"/>
    </source>
</evidence>
<dbReference type="AlphaFoldDB" id="A0A1D7UTG5"/>
<accession>A0A1D7UTG5</accession>
<dbReference type="KEGG" id="laj:A0128_02915"/>
<dbReference type="Proteomes" id="UP000094197">
    <property type="component" value="Chromosome 1"/>
</dbReference>
<keyword evidence="1" id="KW-0732">Signal</keyword>
<evidence type="ECO:0000256" key="1">
    <source>
        <dbReference type="SAM" id="SignalP"/>
    </source>
</evidence>
<gene>
    <name evidence="3" type="ORF">A0128_02915</name>
</gene>
<protein>
    <recommendedName>
        <fullName evidence="2">7(1) septoil knot domain-containing protein</fullName>
    </recommendedName>
</protein>
<dbReference type="Pfam" id="PF19647">
    <property type="entry name" value="Septknot"/>
    <property type="match status" value="1"/>
</dbReference>
<reference evidence="3 4" key="1">
    <citation type="submission" date="2016-04" db="EMBL/GenBank/DDBJ databases">
        <title>Complete genome seqeunce of Leptospira alstonii serovar Room22.</title>
        <authorList>
            <person name="Nally J.E."/>
            <person name="Bayles D.O."/>
            <person name="Hurley D."/>
            <person name="Fanning S."/>
            <person name="McMahon B.J."/>
            <person name="Arent Z."/>
        </authorList>
    </citation>
    <scope>NUCLEOTIDE SEQUENCE [LARGE SCALE GENOMIC DNA]</scope>
    <source>
        <strain evidence="3 4">GWTS #1</strain>
    </source>
</reference>
<feature type="chain" id="PRO_5009100334" description="7(1) septoil knot domain-containing protein" evidence="1">
    <location>
        <begin position="24"/>
        <end position="108"/>
    </location>
</feature>
<dbReference type="InterPro" id="IPR046148">
    <property type="entry name" value="Septknot"/>
</dbReference>
<keyword evidence="4" id="KW-1185">Reference proteome</keyword>
<name>A0A1D7UTG5_9LEPT</name>
<evidence type="ECO:0000313" key="4">
    <source>
        <dbReference type="Proteomes" id="UP000094197"/>
    </source>
</evidence>
<feature type="signal peptide" evidence="1">
    <location>
        <begin position="1"/>
        <end position="23"/>
    </location>
</feature>
<proteinExistence type="predicted"/>
<sequence length="108" mass="11966">MTKKMLMLAFLICLTIGAGFIYAGNVQSGCTFNGKKLYGKIQIVTSFPDVKVQEVTSFPDLKVQKVTSFPDSCGKWEIVNSFPDTKVQIVTSFPDIKIQYVTSFPGEN</sequence>